<evidence type="ECO:0000313" key="2">
    <source>
        <dbReference type="EMBL" id="MBB6219637.1"/>
    </source>
</evidence>
<comment type="caution">
    <text evidence="2">The sequence shown here is derived from an EMBL/GenBank/DDBJ whole genome shotgun (WGS) entry which is preliminary data.</text>
</comment>
<dbReference type="PANTHER" id="PTHR36173">
    <property type="entry name" value="RIBONUCLEASE VAPC16-RELATED"/>
    <property type="match status" value="1"/>
</dbReference>
<dbReference type="InterPro" id="IPR052919">
    <property type="entry name" value="TA_system_RNase"/>
</dbReference>
<reference evidence="2 3" key="1">
    <citation type="submission" date="2020-08" db="EMBL/GenBank/DDBJ databases">
        <title>Genomic Encyclopedia of Type Strains, Phase IV (KMG-V): Genome sequencing to study the core and pangenomes of soil and plant-associated prokaryotes.</title>
        <authorList>
            <person name="Whitman W."/>
        </authorList>
    </citation>
    <scope>NUCLEOTIDE SEQUENCE [LARGE SCALE GENOMIC DNA]</scope>
    <source>
        <strain evidence="2 3">SEMIA 4011</strain>
    </source>
</reference>
<feature type="domain" description="PIN" evidence="1">
    <location>
        <begin position="27"/>
        <end position="138"/>
    </location>
</feature>
<dbReference type="InterPro" id="IPR002716">
    <property type="entry name" value="PIN_dom"/>
</dbReference>
<dbReference type="Gene3D" id="3.40.50.1010">
    <property type="entry name" value="5'-nuclease"/>
    <property type="match status" value="1"/>
</dbReference>
<dbReference type="Proteomes" id="UP000517187">
    <property type="component" value="Unassembled WGS sequence"/>
</dbReference>
<dbReference type="SUPFAM" id="SSF88723">
    <property type="entry name" value="PIN domain-like"/>
    <property type="match status" value="1"/>
</dbReference>
<dbReference type="AlphaFoldDB" id="A0A7W9ZQ62"/>
<dbReference type="PANTHER" id="PTHR36173:SF2">
    <property type="entry name" value="RIBONUCLEASE VAPC16"/>
    <property type="match status" value="1"/>
</dbReference>
<accession>A0A7W9ZQ62</accession>
<evidence type="ECO:0000313" key="3">
    <source>
        <dbReference type="Proteomes" id="UP000517187"/>
    </source>
</evidence>
<organism evidence="2 3">
    <name type="scientific">Rhizobium leguminosarum</name>
    <dbReference type="NCBI Taxonomy" id="384"/>
    <lineage>
        <taxon>Bacteria</taxon>
        <taxon>Pseudomonadati</taxon>
        <taxon>Pseudomonadota</taxon>
        <taxon>Alphaproteobacteria</taxon>
        <taxon>Hyphomicrobiales</taxon>
        <taxon>Rhizobiaceae</taxon>
        <taxon>Rhizobium/Agrobacterium group</taxon>
        <taxon>Rhizobium</taxon>
    </lineage>
</organism>
<protein>
    <submittedName>
        <fullName evidence="2">PIN domain nuclease of toxin-antitoxin system</fullName>
    </submittedName>
</protein>
<dbReference type="InterPro" id="IPR029060">
    <property type="entry name" value="PIN-like_dom_sf"/>
</dbReference>
<gene>
    <name evidence="2" type="ORF">GGE66_000581</name>
</gene>
<dbReference type="EMBL" id="JACIIJ010000001">
    <property type="protein sequence ID" value="MBB6219637.1"/>
    <property type="molecule type" value="Genomic_DNA"/>
</dbReference>
<name>A0A7W9ZQ62_RHILE</name>
<proteinExistence type="predicted"/>
<dbReference type="Pfam" id="PF01850">
    <property type="entry name" value="PIN"/>
    <property type="match status" value="1"/>
</dbReference>
<sequence>MREMQKRSAAIISPPAGAPARRDVRFLLDTHALLWWLNDDDRLGGHMRRLIADPESDVLVSVVSLREIIGKLDADIEDILAVLPSQGFGRLDIADKHLIELRKLPFHYRDPFDHLLMAQAVAGGAYFVSEDQNVPLYDIAFPTCSDTPTSPVPSEQ</sequence>
<dbReference type="CDD" id="cd09872">
    <property type="entry name" value="PIN_Sll0205-like"/>
    <property type="match status" value="1"/>
</dbReference>
<dbReference type="InterPro" id="IPR041705">
    <property type="entry name" value="PIN_Sll0205"/>
</dbReference>
<evidence type="ECO:0000259" key="1">
    <source>
        <dbReference type="Pfam" id="PF01850"/>
    </source>
</evidence>